<protein>
    <submittedName>
        <fullName evidence="1">Uncharacterized protein</fullName>
    </submittedName>
</protein>
<proteinExistence type="predicted"/>
<dbReference type="AlphaFoldDB" id="A0A3B1C5H1"/>
<evidence type="ECO:0000313" key="1">
    <source>
        <dbReference type="EMBL" id="VAX19098.1"/>
    </source>
</evidence>
<organism evidence="1">
    <name type="scientific">hydrothermal vent metagenome</name>
    <dbReference type="NCBI Taxonomy" id="652676"/>
    <lineage>
        <taxon>unclassified sequences</taxon>
        <taxon>metagenomes</taxon>
        <taxon>ecological metagenomes</taxon>
    </lineage>
</organism>
<name>A0A3B1C5H1_9ZZZZ</name>
<feature type="non-terminal residue" evidence="1">
    <location>
        <position position="1"/>
    </location>
</feature>
<accession>A0A3B1C5H1</accession>
<sequence length="23" mass="2842">EKLLIDKERLLEELKELVTNRFI</sequence>
<gene>
    <name evidence="1" type="ORF">MNBD_IGNAVI01-545</name>
</gene>
<dbReference type="EMBL" id="UOGD01000128">
    <property type="protein sequence ID" value="VAX19098.1"/>
    <property type="molecule type" value="Genomic_DNA"/>
</dbReference>
<reference evidence="1" key="1">
    <citation type="submission" date="2018-06" db="EMBL/GenBank/DDBJ databases">
        <authorList>
            <person name="Zhirakovskaya E."/>
        </authorList>
    </citation>
    <scope>NUCLEOTIDE SEQUENCE</scope>
</reference>